<reference evidence="1" key="1">
    <citation type="submission" date="2016-01" db="EMBL/GenBank/DDBJ databases">
        <authorList>
            <person name="Peeters C."/>
        </authorList>
    </citation>
    <scope>NUCLEOTIDE SEQUENCE [LARGE SCALE GENOMIC DNA]</scope>
    <source>
        <strain evidence="1">LMG 22940</strain>
    </source>
</reference>
<evidence type="ECO:0000313" key="2">
    <source>
        <dbReference type="Proteomes" id="UP000054770"/>
    </source>
</evidence>
<dbReference type="Proteomes" id="UP000054770">
    <property type="component" value="Unassembled WGS sequence"/>
</dbReference>
<dbReference type="Gene3D" id="3.30.1330.40">
    <property type="entry name" value="RutC-like"/>
    <property type="match status" value="1"/>
</dbReference>
<keyword evidence="2" id="KW-1185">Reference proteome</keyword>
<dbReference type="PANTHER" id="PTHR43857:SF1">
    <property type="entry name" value="YJGH FAMILY PROTEIN"/>
    <property type="match status" value="1"/>
</dbReference>
<dbReference type="InterPro" id="IPR035959">
    <property type="entry name" value="RutC-like_sf"/>
</dbReference>
<dbReference type="RefSeq" id="WP_087643252.1">
    <property type="nucleotide sequence ID" value="NZ_FCON02000007.1"/>
</dbReference>
<accession>A0A158FWX4</accession>
<dbReference type="AlphaFoldDB" id="A0A158FWX4"/>
<dbReference type="InterPro" id="IPR006175">
    <property type="entry name" value="YjgF/YER057c/UK114"/>
</dbReference>
<organism evidence="1 2">
    <name type="scientific">Caballeronia choica</name>
    <dbReference type="NCBI Taxonomy" id="326476"/>
    <lineage>
        <taxon>Bacteria</taxon>
        <taxon>Pseudomonadati</taxon>
        <taxon>Pseudomonadota</taxon>
        <taxon>Betaproteobacteria</taxon>
        <taxon>Burkholderiales</taxon>
        <taxon>Burkholderiaceae</taxon>
        <taxon>Caballeronia</taxon>
    </lineage>
</organism>
<sequence length="131" mass="14645">MNSKATARQKISSGGAYESVFGYSRAVRVGPHLHISGTCAPPAHEKSDAYAQTRAIIEVIQKVLVEADMRFEDVVRTVVYVRDINDAEAVAKAHLETFDLIRPASTLIQVDSMLRQWQRVEIETFAIREEA</sequence>
<name>A0A158FWX4_9BURK</name>
<dbReference type="EMBL" id="FCON02000007">
    <property type="protein sequence ID" value="SAL23829.1"/>
    <property type="molecule type" value="Genomic_DNA"/>
</dbReference>
<gene>
    <name evidence="1" type="ORF">AWB68_01010</name>
</gene>
<evidence type="ECO:0000313" key="1">
    <source>
        <dbReference type="EMBL" id="SAL23829.1"/>
    </source>
</evidence>
<protein>
    <submittedName>
        <fullName evidence="1">Endoribonuclease L-PSP</fullName>
    </submittedName>
</protein>
<dbReference type="SUPFAM" id="SSF55298">
    <property type="entry name" value="YjgF-like"/>
    <property type="match status" value="1"/>
</dbReference>
<comment type="caution">
    <text evidence="1">The sequence shown here is derived from an EMBL/GenBank/DDBJ whole genome shotgun (WGS) entry which is preliminary data.</text>
</comment>
<dbReference type="PANTHER" id="PTHR43857">
    <property type="entry name" value="BLR7761 PROTEIN"/>
    <property type="match status" value="1"/>
</dbReference>
<proteinExistence type="predicted"/>
<dbReference type="Pfam" id="PF01042">
    <property type="entry name" value="Ribonuc_L-PSP"/>
    <property type="match status" value="1"/>
</dbReference>
<dbReference type="OrthoDB" id="9808943at2"/>